<feature type="domain" description="Dynamin GTPase" evidence="1">
    <location>
        <begin position="8"/>
        <end position="232"/>
    </location>
</feature>
<dbReference type="GO" id="GO:0006897">
    <property type="term" value="P:endocytosis"/>
    <property type="evidence" value="ECO:0007669"/>
    <property type="project" value="TreeGrafter"/>
</dbReference>
<dbReference type="AlphaFoldDB" id="T5AEC9"/>
<dbReference type="Proteomes" id="UP000019374">
    <property type="component" value="Unassembled WGS sequence"/>
</dbReference>
<dbReference type="InterPro" id="IPR001401">
    <property type="entry name" value="Dynamin_GTPase"/>
</dbReference>
<dbReference type="InterPro" id="IPR022812">
    <property type="entry name" value="Dynamin"/>
</dbReference>
<dbReference type="SUPFAM" id="SSF52540">
    <property type="entry name" value="P-loop containing nucleoside triphosphate hydrolases"/>
    <property type="match status" value="1"/>
</dbReference>
<accession>T5AEC9</accession>
<dbReference type="OrthoDB" id="415706at2759"/>
<dbReference type="GO" id="GO:0003924">
    <property type="term" value="F:GTPase activity"/>
    <property type="evidence" value="ECO:0007669"/>
    <property type="project" value="InterPro"/>
</dbReference>
<sequence length="254" mass="28514">MAAVSLQSPARRHLLDIIDKLRAQEISRYVALPEVVVTGDQSAGKSSVLEAISGMAFPTEDNLCTRFATELILRRFTHVDVKVLFEPTVDTSDPRLGNVIKEAKEVMGLNAPKKVFSNDILRVEMSGPHQPHLTMVDLPGLFQAGNSAQSDDNAELVTDMVMRYAMRRRPRRKMPQRINGAFRRTPHSRKMHWSAVGEIVSIFTPEPEPELKGEAYAEDPATDSSTHDYSWRLGSKMAKKEVVTALCRRWARSD</sequence>
<dbReference type="InterPro" id="IPR045063">
    <property type="entry name" value="Dynamin_N"/>
</dbReference>
<dbReference type="PANTHER" id="PTHR11566:SF21">
    <property type="entry name" value="DYNAMIN RELATED PROTEIN 1, ISOFORM A"/>
    <property type="match status" value="1"/>
</dbReference>
<evidence type="ECO:0000313" key="3">
    <source>
        <dbReference type="Proteomes" id="UP000019374"/>
    </source>
</evidence>
<dbReference type="GO" id="GO:0005525">
    <property type="term" value="F:GTP binding"/>
    <property type="evidence" value="ECO:0007669"/>
    <property type="project" value="InterPro"/>
</dbReference>
<dbReference type="Pfam" id="PF00350">
    <property type="entry name" value="Dynamin_N"/>
    <property type="match status" value="1"/>
</dbReference>
<organism evidence="2 3">
    <name type="scientific">Ophiocordyceps sinensis (strain Co18 / CGMCC 3.14243)</name>
    <name type="common">Yarsagumba caterpillar fungus</name>
    <name type="synonym">Hirsutella sinensis</name>
    <dbReference type="NCBI Taxonomy" id="911162"/>
    <lineage>
        <taxon>Eukaryota</taxon>
        <taxon>Fungi</taxon>
        <taxon>Dikarya</taxon>
        <taxon>Ascomycota</taxon>
        <taxon>Pezizomycotina</taxon>
        <taxon>Sordariomycetes</taxon>
        <taxon>Hypocreomycetidae</taxon>
        <taxon>Hypocreales</taxon>
        <taxon>Ophiocordycipitaceae</taxon>
        <taxon>Ophiocordyceps</taxon>
    </lineage>
</organism>
<dbReference type="eggNOG" id="KOG0446">
    <property type="taxonomic scope" value="Eukaryota"/>
</dbReference>
<dbReference type="GO" id="GO:0008017">
    <property type="term" value="F:microtubule binding"/>
    <property type="evidence" value="ECO:0007669"/>
    <property type="project" value="TreeGrafter"/>
</dbReference>
<dbReference type="GO" id="GO:0000266">
    <property type="term" value="P:mitochondrial fission"/>
    <property type="evidence" value="ECO:0007669"/>
    <property type="project" value="TreeGrafter"/>
</dbReference>
<dbReference type="GO" id="GO:0048312">
    <property type="term" value="P:intracellular distribution of mitochondria"/>
    <property type="evidence" value="ECO:0007669"/>
    <property type="project" value="TreeGrafter"/>
</dbReference>
<proteinExistence type="predicted"/>
<dbReference type="PANTHER" id="PTHR11566">
    <property type="entry name" value="DYNAMIN"/>
    <property type="match status" value="1"/>
</dbReference>
<dbReference type="EMBL" id="KE652917">
    <property type="protein sequence ID" value="EQL00178.1"/>
    <property type="molecule type" value="Genomic_DNA"/>
</dbReference>
<dbReference type="SMART" id="SM00053">
    <property type="entry name" value="DYNc"/>
    <property type="match status" value="1"/>
</dbReference>
<reference evidence="2 3" key="1">
    <citation type="journal article" date="2013" name="Chin. Sci. Bull.">
        <title>Genome survey uncovers the secrets of sex and lifestyle in caterpillar fungus.</title>
        <authorList>
            <person name="Hu X."/>
            <person name="Zhang Y."/>
            <person name="Xiao G."/>
            <person name="Zheng P."/>
            <person name="Xia Y."/>
            <person name="Zhang X."/>
            <person name="St Leger R.J."/>
            <person name="Liu X."/>
            <person name="Wang C."/>
        </authorList>
    </citation>
    <scope>NUCLEOTIDE SEQUENCE [LARGE SCALE GENOMIC DNA]</scope>
    <source>
        <strain evidence="3">Co18 / CGMCC 3.14243</strain>
        <tissue evidence="2">Fruit-body</tissue>
    </source>
</reference>
<dbReference type="GO" id="GO:0016020">
    <property type="term" value="C:membrane"/>
    <property type="evidence" value="ECO:0007669"/>
    <property type="project" value="TreeGrafter"/>
</dbReference>
<dbReference type="InterPro" id="IPR027417">
    <property type="entry name" value="P-loop_NTPase"/>
</dbReference>
<evidence type="ECO:0000313" key="2">
    <source>
        <dbReference type="EMBL" id="EQL00178.1"/>
    </source>
</evidence>
<dbReference type="Gene3D" id="3.40.50.300">
    <property type="entry name" value="P-loop containing nucleotide triphosphate hydrolases"/>
    <property type="match status" value="1"/>
</dbReference>
<name>T5AEC9_OPHSC</name>
<gene>
    <name evidence="2" type="ORF">OCS_04116</name>
</gene>
<dbReference type="GO" id="GO:0005874">
    <property type="term" value="C:microtubule"/>
    <property type="evidence" value="ECO:0007669"/>
    <property type="project" value="TreeGrafter"/>
</dbReference>
<evidence type="ECO:0000259" key="1">
    <source>
        <dbReference type="SMART" id="SM00053"/>
    </source>
</evidence>
<dbReference type="PRINTS" id="PR00195">
    <property type="entry name" value="DYNAMIN"/>
</dbReference>
<dbReference type="HOGENOM" id="CLU_1094582_0_0_1"/>
<dbReference type="GO" id="GO:0005739">
    <property type="term" value="C:mitochondrion"/>
    <property type="evidence" value="ECO:0007669"/>
    <property type="project" value="TreeGrafter"/>
</dbReference>
<dbReference type="GO" id="GO:0016559">
    <property type="term" value="P:peroxisome fission"/>
    <property type="evidence" value="ECO:0007669"/>
    <property type="project" value="TreeGrafter"/>
</dbReference>
<protein>
    <submittedName>
        <fullName evidence="2">Interferon-induced GTP-binding protein Mx</fullName>
    </submittedName>
</protein>